<protein>
    <submittedName>
        <fullName evidence="10">FAD-dependent oxidoreductase</fullName>
    </submittedName>
</protein>
<proteinExistence type="predicted"/>
<evidence type="ECO:0000256" key="4">
    <source>
        <dbReference type="ARBA" id="ARBA00022723"/>
    </source>
</evidence>
<dbReference type="Gene3D" id="3.30.390.30">
    <property type="match status" value="1"/>
</dbReference>
<evidence type="ECO:0000259" key="9">
    <source>
        <dbReference type="PROSITE" id="PS51296"/>
    </source>
</evidence>
<comment type="cofactor">
    <cofactor evidence="1">
        <name>FAD</name>
        <dbReference type="ChEBI" id="CHEBI:57692"/>
    </cofactor>
</comment>
<keyword evidence="7" id="KW-0408">Iron</keyword>
<keyword evidence="5" id="KW-0274">FAD</keyword>
<keyword evidence="11" id="KW-1185">Reference proteome</keyword>
<dbReference type="Proteomes" id="UP001139308">
    <property type="component" value="Unassembled WGS sequence"/>
</dbReference>
<dbReference type="SUPFAM" id="SSF55424">
    <property type="entry name" value="FAD/NAD-linked reductases, dimerisation (C-terminal) domain"/>
    <property type="match status" value="1"/>
</dbReference>
<evidence type="ECO:0000256" key="8">
    <source>
        <dbReference type="ARBA" id="ARBA00023014"/>
    </source>
</evidence>
<dbReference type="InterPro" id="IPR028202">
    <property type="entry name" value="Reductase_C"/>
</dbReference>
<dbReference type="Pfam" id="PF14759">
    <property type="entry name" value="Reductase_C"/>
    <property type="match status" value="1"/>
</dbReference>
<dbReference type="InterPro" id="IPR050446">
    <property type="entry name" value="FAD-oxidoreductase/Apoptosis"/>
</dbReference>
<dbReference type="InterPro" id="IPR036188">
    <property type="entry name" value="FAD/NAD-bd_sf"/>
</dbReference>
<dbReference type="Gene3D" id="3.50.50.60">
    <property type="entry name" value="FAD/NAD(P)-binding domain"/>
    <property type="match status" value="2"/>
</dbReference>
<evidence type="ECO:0000313" key="10">
    <source>
        <dbReference type="EMBL" id="MCG5075130.1"/>
    </source>
</evidence>
<keyword evidence="6" id="KW-0560">Oxidoreductase</keyword>
<dbReference type="PRINTS" id="PR00368">
    <property type="entry name" value="FADPNR"/>
</dbReference>
<dbReference type="Pfam" id="PF07992">
    <property type="entry name" value="Pyr_redox_2"/>
    <property type="match status" value="1"/>
</dbReference>
<dbReference type="SUPFAM" id="SSF51905">
    <property type="entry name" value="FAD/NAD(P)-binding domain"/>
    <property type="match status" value="2"/>
</dbReference>
<evidence type="ECO:0000256" key="3">
    <source>
        <dbReference type="ARBA" id="ARBA00022714"/>
    </source>
</evidence>
<feature type="domain" description="Rieske" evidence="9">
    <location>
        <begin position="5"/>
        <end position="103"/>
    </location>
</feature>
<dbReference type="EMBL" id="JAKLJA010000013">
    <property type="protein sequence ID" value="MCG5075130.1"/>
    <property type="molecule type" value="Genomic_DNA"/>
</dbReference>
<dbReference type="AlphaFoldDB" id="A0A9X1UG72"/>
<dbReference type="PROSITE" id="PS51296">
    <property type="entry name" value="RIESKE"/>
    <property type="match status" value="1"/>
</dbReference>
<accession>A0A9X1UG72</accession>
<dbReference type="InterPro" id="IPR036922">
    <property type="entry name" value="Rieske_2Fe-2S_sf"/>
</dbReference>
<evidence type="ECO:0000256" key="5">
    <source>
        <dbReference type="ARBA" id="ARBA00022827"/>
    </source>
</evidence>
<dbReference type="GO" id="GO:0016651">
    <property type="term" value="F:oxidoreductase activity, acting on NAD(P)H"/>
    <property type="evidence" value="ECO:0007669"/>
    <property type="project" value="TreeGrafter"/>
</dbReference>
<organism evidence="10 11">
    <name type="scientific">Paraburkholderia tagetis</name>
    <dbReference type="NCBI Taxonomy" id="2913261"/>
    <lineage>
        <taxon>Bacteria</taxon>
        <taxon>Pseudomonadati</taxon>
        <taxon>Pseudomonadota</taxon>
        <taxon>Betaproteobacteria</taxon>
        <taxon>Burkholderiales</taxon>
        <taxon>Burkholderiaceae</taxon>
        <taxon>Paraburkholderia</taxon>
    </lineage>
</organism>
<dbReference type="InterPro" id="IPR016156">
    <property type="entry name" value="FAD/NAD-linked_Rdtase_dimer_sf"/>
</dbReference>
<dbReference type="GO" id="GO:0051537">
    <property type="term" value="F:2 iron, 2 sulfur cluster binding"/>
    <property type="evidence" value="ECO:0007669"/>
    <property type="project" value="UniProtKB-KW"/>
</dbReference>
<dbReference type="SUPFAM" id="SSF50022">
    <property type="entry name" value="ISP domain"/>
    <property type="match status" value="1"/>
</dbReference>
<keyword evidence="3" id="KW-0001">2Fe-2S</keyword>
<comment type="caution">
    <text evidence="10">The sequence shown here is derived from an EMBL/GenBank/DDBJ whole genome shotgun (WGS) entry which is preliminary data.</text>
</comment>
<dbReference type="RefSeq" id="WP_238464985.1">
    <property type="nucleotide sequence ID" value="NZ_JAKLJA010000013.1"/>
</dbReference>
<dbReference type="Pfam" id="PF00355">
    <property type="entry name" value="Rieske"/>
    <property type="match status" value="1"/>
</dbReference>
<gene>
    <name evidence="10" type="ORF">L5014_17465</name>
</gene>
<dbReference type="PRINTS" id="PR00411">
    <property type="entry name" value="PNDRDTASEI"/>
</dbReference>
<name>A0A9X1UG72_9BURK</name>
<evidence type="ECO:0000313" key="11">
    <source>
        <dbReference type="Proteomes" id="UP001139308"/>
    </source>
</evidence>
<keyword evidence="8" id="KW-0411">Iron-sulfur</keyword>
<keyword evidence="2" id="KW-0285">Flavoprotein</keyword>
<evidence type="ECO:0000256" key="6">
    <source>
        <dbReference type="ARBA" id="ARBA00023002"/>
    </source>
</evidence>
<dbReference type="InterPro" id="IPR023753">
    <property type="entry name" value="FAD/NAD-binding_dom"/>
</dbReference>
<dbReference type="PANTHER" id="PTHR43557">
    <property type="entry name" value="APOPTOSIS-INDUCING FACTOR 1"/>
    <property type="match status" value="1"/>
</dbReference>
<evidence type="ECO:0000256" key="7">
    <source>
        <dbReference type="ARBA" id="ARBA00023004"/>
    </source>
</evidence>
<evidence type="ECO:0000256" key="2">
    <source>
        <dbReference type="ARBA" id="ARBA00022630"/>
    </source>
</evidence>
<dbReference type="PANTHER" id="PTHR43557:SF2">
    <property type="entry name" value="RIESKE DOMAIN-CONTAINING PROTEIN-RELATED"/>
    <property type="match status" value="1"/>
</dbReference>
<evidence type="ECO:0000256" key="1">
    <source>
        <dbReference type="ARBA" id="ARBA00001974"/>
    </source>
</evidence>
<dbReference type="InterPro" id="IPR017941">
    <property type="entry name" value="Rieske_2Fe-2S"/>
</dbReference>
<keyword evidence="4" id="KW-0479">Metal-binding</keyword>
<dbReference type="GO" id="GO:0005737">
    <property type="term" value="C:cytoplasm"/>
    <property type="evidence" value="ECO:0007669"/>
    <property type="project" value="TreeGrafter"/>
</dbReference>
<reference evidence="10" key="1">
    <citation type="submission" date="2022-01" db="EMBL/GenBank/DDBJ databases">
        <title>Genome sequence and assembly of Parabukholderia sp. RG36.</title>
        <authorList>
            <person name="Chhetri G."/>
        </authorList>
    </citation>
    <scope>NUCLEOTIDE SEQUENCE</scope>
    <source>
        <strain evidence="10">RG36</strain>
    </source>
</reference>
<dbReference type="Gene3D" id="2.102.10.10">
    <property type="entry name" value="Rieske [2Fe-2S] iron-sulphur domain"/>
    <property type="match status" value="1"/>
</dbReference>
<dbReference type="GO" id="GO:0046872">
    <property type="term" value="F:metal ion binding"/>
    <property type="evidence" value="ECO:0007669"/>
    <property type="project" value="UniProtKB-KW"/>
</dbReference>
<sequence>MTEWTKAAKLAAVPESGMRRVEHVGAQGHHIVLARSGGRLYAFAADCPHAGAPLERGALCNDRIVCPWHKSVFALDGGAVLEPPALAGLRAYPVKTEGADVYVDLQAPAPAPGLRERNALRRFAIVGGGAAAAAAAATLLESGFDGELHIYTEESEAPYDRTCLSKFVPAGEMSASEVPGLLPDLWARSPRLQMEHVAVAKLDTQLRQITLPNGREASFDAVLIASGSVPQRLEIPGADLGRVFTLRNVRDAQAIFDALSPGEHAVMIGDSFISLETASALRKRDVRVSIVSRTGVPLSRAIGARMGVLFRDWHEAHGVEFHRATAVRFEGESDVQAVQLDNGSTLPAQAVIVGVGVRPATQFVDGLALDADGGVSVDASMRAAPGIYAAGDIARFALRDGSGVPRTVRIEHWRMAQQHARVAALNMLGHEARYEGVPYFWTVHYGKRIDALGLATQWDDITVSGTLADERFCAVYSRLGRVQAVLACGYERETARLIEQMREPVATEIAHALLGCR</sequence>